<name>A0A177A2X2_9PEZI</name>
<dbReference type="InterPro" id="IPR001705">
    <property type="entry name" value="Ribosomal_bL33"/>
</dbReference>
<dbReference type="InterPro" id="IPR038584">
    <property type="entry name" value="Ribosomal_bL33_sf"/>
</dbReference>
<dbReference type="RefSeq" id="XP_024320911.1">
    <property type="nucleotide sequence ID" value="XM_024471275.1"/>
</dbReference>
<dbReference type="GO" id="GO:0006412">
    <property type="term" value="P:translation"/>
    <property type="evidence" value="ECO:0007669"/>
    <property type="project" value="InterPro"/>
</dbReference>
<accession>A0A177A2X2</accession>
<dbReference type="GeneID" id="36290753"/>
<dbReference type="SUPFAM" id="SSF57829">
    <property type="entry name" value="Zn-binding ribosomal proteins"/>
    <property type="match status" value="1"/>
</dbReference>
<dbReference type="Gene3D" id="2.20.28.120">
    <property type="entry name" value="Ribosomal protein L33"/>
    <property type="match status" value="1"/>
</dbReference>
<comment type="similarity">
    <text evidence="2">Belongs to the bacterial ribosomal protein bL33 family.</text>
</comment>
<dbReference type="GO" id="GO:0003735">
    <property type="term" value="F:structural constituent of ribosome"/>
    <property type="evidence" value="ECO:0007669"/>
    <property type="project" value="InterPro"/>
</dbReference>
<evidence type="ECO:0000256" key="5">
    <source>
        <dbReference type="ARBA" id="ARBA00023274"/>
    </source>
</evidence>
<dbReference type="InterPro" id="IPR011332">
    <property type="entry name" value="Ribosomal_zn-bd"/>
</dbReference>
<evidence type="ECO:0000256" key="2">
    <source>
        <dbReference type="ARBA" id="ARBA00007596"/>
    </source>
</evidence>
<evidence type="ECO:0000256" key="6">
    <source>
        <dbReference type="ARBA" id="ARBA00035275"/>
    </source>
</evidence>
<keyword evidence="5" id="KW-0687">Ribonucleoprotein</keyword>
<dbReference type="EMBL" id="KV441408">
    <property type="protein sequence ID" value="OAF55611.1"/>
    <property type="molecule type" value="Genomic_DNA"/>
</dbReference>
<dbReference type="Proteomes" id="UP000077154">
    <property type="component" value="Unassembled WGS sequence"/>
</dbReference>
<dbReference type="NCBIfam" id="TIGR01023">
    <property type="entry name" value="rpmG_bact"/>
    <property type="match status" value="1"/>
</dbReference>
<dbReference type="GO" id="GO:1990904">
    <property type="term" value="C:ribonucleoprotein complex"/>
    <property type="evidence" value="ECO:0007669"/>
    <property type="project" value="UniProtKB-KW"/>
</dbReference>
<keyword evidence="3" id="KW-0689">Ribosomal protein</keyword>
<dbReference type="GO" id="GO:0005739">
    <property type="term" value="C:mitochondrion"/>
    <property type="evidence" value="ECO:0007669"/>
    <property type="project" value="UniProtKB-SubCell"/>
</dbReference>
<evidence type="ECO:0000256" key="1">
    <source>
        <dbReference type="ARBA" id="ARBA00004173"/>
    </source>
</evidence>
<dbReference type="OrthoDB" id="3439478at2759"/>
<proteinExistence type="inferred from homology"/>
<dbReference type="AlphaFoldDB" id="A0A177A2X2"/>
<dbReference type="PANTHER" id="PTHR47037">
    <property type="entry name" value="39S RIBOSOMAL PROTEIN L33, MITOCHONDRIAL"/>
    <property type="match status" value="1"/>
</dbReference>
<protein>
    <recommendedName>
        <fullName evidence="6">Large ribosomal subunit protein bL33m</fullName>
    </recommendedName>
</protein>
<evidence type="ECO:0000256" key="3">
    <source>
        <dbReference type="ARBA" id="ARBA00022980"/>
    </source>
</evidence>
<evidence type="ECO:0000313" key="7">
    <source>
        <dbReference type="EMBL" id="OAF55611.1"/>
    </source>
</evidence>
<dbReference type="GO" id="GO:0005840">
    <property type="term" value="C:ribosome"/>
    <property type="evidence" value="ECO:0007669"/>
    <property type="project" value="UniProtKB-KW"/>
</dbReference>
<evidence type="ECO:0000256" key="4">
    <source>
        <dbReference type="ARBA" id="ARBA00023128"/>
    </source>
</evidence>
<reference evidence="7" key="1">
    <citation type="submission" date="2016-03" db="EMBL/GenBank/DDBJ databases">
        <title>Updated assembly of Pseudogymnoascus destructans, the fungus causing white-nose syndrome of bats.</title>
        <authorList>
            <person name="Palmer J.M."/>
            <person name="Drees K.P."/>
            <person name="Foster J.T."/>
            <person name="Lindner D.L."/>
        </authorList>
    </citation>
    <scope>NUCLEOTIDE SEQUENCE [LARGE SCALE GENOMIC DNA]</scope>
    <source>
        <strain evidence="7">20631-21</strain>
    </source>
</reference>
<keyword evidence="4" id="KW-0496">Mitochondrion</keyword>
<dbReference type="PANTHER" id="PTHR47037:SF1">
    <property type="entry name" value="LARGE RIBOSOMAL SUBUNIT PROTEIN BL33M"/>
    <property type="match status" value="1"/>
</dbReference>
<organism evidence="7">
    <name type="scientific">Pseudogymnoascus destructans</name>
    <dbReference type="NCBI Taxonomy" id="655981"/>
    <lineage>
        <taxon>Eukaryota</taxon>
        <taxon>Fungi</taxon>
        <taxon>Dikarya</taxon>
        <taxon>Ascomycota</taxon>
        <taxon>Pezizomycotina</taxon>
        <taxon>Leotiomycetes</taxon>
        <taxon>Thelebolales</taxon>
        <taxon>Thelebolaceae</taxon>
        <taxon>Pseudogymnoascus</taxon>
    </lineage>
</organism>
<dbReference type="Pfam" id="PF00471">
    <property type="entry name" value="Ribosomal_L33"/>
    <property type="match status" value="1"/>
</dbReference>
<comment type="subcellular location">
    <subcellularLocation>
        <location evidence="1">Mitochondrion</location>
    </subcellularLocation>
</comment>
<gene>
    <name evidence="7" type="ORF">VC83_07709</name>
</gene>
<dbReference type="InterPro" id="IPR052008">
    <property type="entry name" value="Mitoribosomal_protein_bL33"/>
</dbReference>
<sequence length="56" mass="6671">MAKKAKSRTITVRLISMAMTGYYKTFSRPRLHRPLSMLKYDPVVRKQVLFLEQKKK</sequence>